<evidence type="ECO:0000256" key="7">
    <source>
        <dbReference type="ARBA" id="ARBA00023128"/>
    </source>
</evidence>
<sequence>MPSVVKMVLGNGPLGPSFAPWIRQHSGIQKYWSRWSNLYKQAAGYRQKGYLLDDLVPEETALMQKAISRLPEKAGFDRVFRQRQGLIQSALHKELPKEKWTTAQQDERYLTPYIEQVLAEDAERAEWDHHVVEKIQKRRASKKSPFERY</sequence>
<evidence type="ECO:0000256" key="4">
    <source>
        <dbReference type="ARBA" id="ARBA00022660"/>
    </source>
</evidence>
<evidence type="ECO:0000256" key="2">
    <source>
        <dbReference type="ARBA" id="ARBA00008554"/>
    </source>
</evidence>
<proteinExistence type="inferred from homology"/>
<keyword evidence="6" id="KW-0249">Electron transport</keyword>
<keyword evidence="8" id="KW-0472">Membrane</keyword>
<dbReference type="GO" id="GO:0005743">
    <property type="term" value="C:mitochondrial inner membrane"/>
    <property type="evidence" value="ECO:0007669"/>
    <property type="project" value="UniProtKB-SubCell"/>
</dbReference>
<comment type="similarity">
    <text evidence="2">Belongs to the UQCRB/QCR7 family.</text>
</comment>
<evidence type="ECO:0000256" key="9">
    <source>
        <dbReference type="ARBA" id="ARBA00031684"/>
    </source>
</evidence>
<reference evidence="10 11" key="1">
    <citation type="submission" date="2016-06" db="EMBL/GenBank/DDBJ databases">
        <title>Evolution of pathogenesis and genome organization in the Tremellales.</title>
        <authorList>
            <person name="Cuomo C."/>
            <person name="Litvintseva A."/>
            <person name="Heitman J."/>
            <person name="Chen Y."/>
            <person name="Sun S."/>
            <person name="Springer D."/>
            <person name="Dromer F."/>
            <person name="Young S."/>
            <person name="Zeng Q."/>
            <person name="Chapman S."/>
            <person name="Gujja S."/>
            <person name="Saif S."/>
            <person name="Birren B."/>
        </authorList>
    </citation>
    <scope>NUCLEOTIDE SEQUENCE [LARGE SCALE GENOMIC DNA]</scope>
    <source>
        <strain evidence="10 11">CBS 7118</strain>
    </source>
</reference>
<dbReference type="Gene3D" id="1.10.1090.10">
    <property type="entry name" value="Cytochrome b-c1 complex subunit 7"/>
    <property type="match status" value="1"/>
</dbReference>
<dbReference type="PANTHER" id="PTHR12022:SF0">
    <property type="entry name" value="CYTOCHROME B-C1 COMPLEX SUBUNIT 7"/>
    <property type="match status" value="1"/>
</dbReference>
<dbReference type="GO" id="GO:0006122">
    <property type="term" value="P:mitochondrial electron transport, ubiquinol to cytochrome c"/>
    <property type="evidence" value="ECO:0007669"/>
    <property type="project" value="InterPro"/>
</dbReference>
<dbReference type="RefSeq" id="XP_019033760.1">
    <property type="nucleotide sequence ID" value="XM_019173953.1"/>
</dbReference>
<keyword evidence="7" id="KW-0496">Mitochondrion</keyword>
<evidence type="ECO:0000313" key="10">
    <source>
        <dbReference type="EMBL" id="ODO05105.1"/>
    </source>
</evidence>
<dbReference type="EMBL" id="AWGH01000004">
    <property type="protein sequence ID" value="ODO05105.1"/>
    <property type="molecule type" value="Genomic_DNA"/>
</dbReference>
<evidence type="ECO:0000256" key="6">
    <source>
        <dbReference type="ARBA" id="ARBA00022982"/>
    </source>
</evidence>
<dbReference type="OrthoDB" id="425749at2759"/>
<dbReference type="PANTHER" id="PTHR12022">
    <property type="entry name" value="UBIQUINOL-CYTOCHROME C REDUCTASE COMPLEX 14 KD PROTEIN"/>
    <property type="match status" value="1"/>
</dbReference>
<dbReference type="FunFam" id="1.10.1090.10:FF:000001">
    <property type="entry name" value="Cytochrome b-c1 complex subunit 7"/>
    <property type="match status" value="1"/>
</dbReference>
<organism evidence="10 11">
    <name type="scientific">Cryptococcus wingfieldii CBS 7118</name>
    <dbReference type="NCBI Taxonomy" id="1295528"/>
    <lineage>
        <taxon>Eukaryota</taxon>
        <taxon>Fungi</taxon>
        <taxon>Dikarya</taxon>
        <taxon>Basidiomycota</taxon>
        <taxon>Agaricomycotina</taxon>
        <taxon>Tremellomycetes</taxon>
        <taxon>Tremellales</taxon>
        <taxon>Cryptococcaceae</taxon>
        <taxon>Cryptococcus</taxon>
    </lineage>
</organism>
<gene>
    <name evidence="10" type="ORF">L198_01792</name>
</gene>
<keyword evidence="4" id="KW-0679">Respiratory chain</keyword>
<dbReference type="AlphaFoldDB" id="A0A1E3JW82"/>
<keyword evidence="3" id="KW-0813">Transport</keyword>
<dbReference type="Pfam" id="PF02271">
    <property type="entry name" value="UCR_14kD"/>
    <property type="match status" value="1"/>
</dbReference>
<comment type="subcellular location">
    <subcellularLocation>
        <location evidence="1">Mitochondrion inner membrane</location>
        <topology evidence="1">Peripheral membrane protein</topology>
        <orientation evidence="1">Matrix side</orientation>
    </subcellularLocation>
</comment>
<dbReference type="Proteomes" id="UP000094819">
    <property type="component" value="Unassembled WGS sequence"/>
</dbReference>
<evidence type="ECO:0000256" key="1">
    <source>
        <dbReference type="ARBA" id="ARBA00004443"/>
    </source>
</evidence>
<evidence type="ECO:0000256" key="3">
    <source>
        <dbReference type="ARBA" id="ARBA00022448"/>
    </source>
</evidence>
<evidence type="ECO:0000313" key="11">
    <source>
        <dbReference type="Proteomes" id="UP000094819"/>
    </source>
</evidence>
<comment type="caution">
    <text evidence="10">The sequence shown here is derived from an EMBL/GenBank/DDBJ whole genome shotgun (WGS) entry which is preliminary data.</text>
</comment>
<evidence type="ECO:0000256" key="8">
    <source>
        <dbReference type="ARBA" id="ARBA00023136"/>
    </source>
</evidence>
<protein>
    <recommendedName>
        <fullName evidence="9">Complex III subunit 7</fullName>
    </recommendedName>
</protein>
<keyword evidence="11" id="KW-1185">Reference proteome</keyword>
<dbReference type="SUPFAM" id="SSF81524">
    <property type="entry name" value="14 kDa protein of cytochrome bc1 complex (Ubiquinol-cytochrome c reductase)"/>
    <property type="match status" value="1"/>
</dbReference>
<dbReference type="GeneID" id="30191005"/>
<keyword evidence="5" id="KW-0999">Mitochondrion inner membrane</keyword>
<dbReference type="InterPro" id="IPR003197">
    <property type="entry name" value="QCR7"/>
</dbReference>
<name>A0A1E3JW82_9TREE</name>
<dbReference type="GO" id="GO:0045275">
    <property type="term" value="C:respiratory chain complex III"/>
    <property type="evidence" value="ECO:0007669"/>
    <property type="project" value="InterPro"/>
</dbReference>
<dbReference type="InterPro" id="IPR036544">
    <property type="entry name" value="QCR7_sf"/>
</dbReference>
<accession>A0A1E3JW82</accession>
<evidence type="ECO:0000256" key="5">
    <source>
        <dbReference type="ARBA" id="ARBA00022792"/>
    </source>
</evidence>